<evidence type="ECO:0000256" key="1">
    <source>
        <dbReference type="SAM" id="Coils"/>
    </source>
</evidence>
<feature type="compositionally biased region" description="Polar residues" evidence="2">
    <location>
        <begin position="230"/>
        <end position="240"/>
    </location>
</feature>
<evidence type="ECO:0000313" key="4">
    <source>
        <dbReference type="Proteomes" id="UP000664277"/>
    </source>
</evidence>
<evidence type="ECO:0000313" key="3">
    <source>
        <dbReference type="EMBL" id="MBN8661819.1"/>
    </source>
</evidence>
<evidence type="ECO:0000256" key="2">
    <source>
        <dbReference type="SAM" id="MobiDB-lite"/>
    </source>
</evidence>
<dbReference type="AlphaFoldDB" id="A0A8J7P972"/>
<name>A0A8J7P972_9BACT</name>
<comment type="caution">
    <text evidence="3">The sequence shown here is derived from an EMBL/GenBank/DDBJ whole genome shotgun (WGS) entry which is preliminary data.</text>
</comment>
<accession>A0A8J7P972</accession>
<protein>
    <submittedName>
        <fullName evidence="3">Uncharacterized protein</fullName>
    </submittedName>
</protein>
<gene>
    <name evidence="3" type="ORF">J0M35_15740</name>
</gene>
<feature type="compositionally biased region" description="Polar residues" evidence="2">
    <location>
        <begin position="248"/>
        <end position="258"/>
    </location>
</feature>
<reference evidence="3" key="1">
    <citation type="submission" date="2021-02" db="EMBL/GenBank/DDBJ databases">
        <title>Genome-Resolved Metagenomics of a Microbial Community Performing Photosynthetic Biological Nutrient Removal.</title>
        <authorList>
            <person name="Mcdaniel E.A."/>
        </authorList>
    </citation>
    <scope>NUCLEOTIDE SEQUENCE</scope>
    <source>
        <strain evidence="3">UWPOB_OBS1</strain>
    </source>
</reference>
<proteinExistence type="predicted"/>
<organism evidence="3 4">
    <name type="scientific">Candidatus Obscuribacter phosphatis</name>
    <dbReference type="NCBI Taxonomy" id="1906157"/>
    <lineage>
        <taxon>Bacteria</taxon>
        <taxon>Bacillati</taxon>
        <taxon>Candidatus Melainabacteria</taxon>
        <taxon>Candidatus Obscuribacterales</taxon>
        <taxon>Candidatus Obscuribacteraceae</taxon>
        <taxon>Candidatus Obscuribacter</taxon>
    </lineage>
</organism>
<keyword evidence="1" id="KW-0175">Coiled coil</keyword>
<dbReference type="Proteomes" id="UP000664277">
    <property type="component" value="Unassembled WGS sequence"/>
</dbReference>
<feature type="coiled-coil region" evidence="1">
    <location>
        <begin position="115"/>
        <end position="142"/>
    </location>
</feature>
<feature type="region of interest" description="Disordered" evidence="2">
    <location>
        <begin position="176"/>
        <end position="281"/>
    </location>
</feature>
<sequence length="281" mass="31727">MDRFERDKPAENATADAFAPTNEELVNCREMMKYDFRPPKELDNSTMVYTANGDGKGAVTEETRIDGLRLPDQAKDDPSSYTFIYSVNHRDPAVQTDIFKRNQDGQLEPVKDDDTKAVINELANYRMNMEALQDAHRQCQNTLIDAGEDPSKYLPQLDLDQMTEYETVRYYDNTVYPPNYGDSQSVPYYDNTILPPNSGDAQSVPYYDNTILPPNSGDEQSVPYYDNTILPPNSGDTQSVPYYDNTILPPNSGDTQSVPYYDNTVYPPAATGSKRSGRPSW</sequence>
<dbReference type="EMBL" id="JAFLCK010000025">
    <property type="protein sequence ID" value="MBN8661819.1"/>
    <property type="molecule type" value="Genomic_DNA"/>
</dbReference>